<organism evidence="13 14">
    <name type="scientific">Lusitaniella coriacea LEGE 07157</name>
    <dbReference type="NCBI Taxonomy" id="945747"/>
    <lineage>
        <taxon>Bacteria</taxon>
        <taxon>Bacillati</taxon>
        <taxon>Cyanobacteriota</taxon>
        <taxon>Cyanophyceae</taxon>
        <taxon>Spirulinales</taxon>
        <taxon>Lusitaniellaceae</taxon>
        <taxon>Lusitaniella</taxon>
    </lineage>
</organism>
<dbReference type="Pfam" id="PF13185">
    <property type="entry name" value="GAF_2"/>
    <property type="match status" value="1"/>
</dbReference>
<dbReference type="GO" id="GO:0016301">
    <property type="term" value="F:kinase activity"/>
    <property type="evidence" value="ECO:0007669"/>
    <property type="project" value="UniProtKB-KW"/>
</dbReference>
<dbReference type="SUPFAM" id="SSF52172">
    <property type="entry name" value="CheY-like"/>
    <property type="match status" value="1"/>
</dbReference>
<dbReference type="InterPro" id="IPR035965">
    <property type="entry name" value="PAS-like_dom_sf"/>
</dbReference>
<accession>A0A8J7E105</accession>
<evidence type="ECO:0000256" key="6">
    <source>
        <dbReference type="ARBA" id="ARBA00023125"/>
    </source>
</evidence>
<comment type="caution">
    <text evidence="13">The sequence shown here is derived from an EMBL/GenBank/DDBJ whole genome shotgun (WGS) entry which is preliminary data.</text>
</comment>
<feature type="modified residue" description="4-aspartylphosphate" evidence="8">
    <location>
        <position position="55"/>
    </location>
</feature>
<sequence>MNKKNLILIVDDQPSNLEFLSRFLKKSGFDIQVLQDGTTALERVVEIDPDLILLDIIMPGIDGLEVCRRLKSWGETKDIPIIFMTALNDVLDKVSGLTVGGADYITKPFQEDEVLARINLHIKQARMMQEIERSNLHLKQEIDRRKLLEKQLIDSKTRLSFLIDRAPLGVIEWNQTFEVSTWNPAAEIIFGYSEEEALKLRGFKFIFTEHSRVYFGKVFAELLNNKLISHHTHKNLTKDGKIIVCEWYNTVVIDEQDNVIGIVAIVVDVTKRKRAEDEIQLLLNTIQAVNVVSDVRSALEVTLRQIIETIEWDFGEAWIPNSTENCLEYSTGLGIDDPNIDIFKQQNSQLTFLPNQGLPGQVWHSRKLEWIEDISLIRDSTFSHSQIAKNTGLKTALGLPIIQDNEVLAILVLFKKDTLVPDERLLDLLNAVTKQLGSLIQRKKIEANLAIANQQLQHLATIDSLTQIPNRRYFDDSLKSEWRRLQRENSFISLILCDVDYFKPYNDNYGHQAGDECLVRVARAINNAIRRPADCVARYGGEEFAIILPNTNLEGAIHVANLVRSALQKLKIPHQYSQVSEYISISLGITSTIPSGDSSPEALIAKADRALYQAKSQGRDRYAVS</sequence>
<keyword evidence="4" id="KW-0902">Two-component regulatory system</keyword>
<dbReference type="Pfam" id="PF00989">
    <property type="entry name" value="PAS"/>
    <property type="match status" value="1"/>
</dbReference>
<gene>
    <name evidence="13" type="ORF">IQ249_15690</name>
</gene>
<dbReference type="GO" id="GO:0003677">
    <property type="term" value="F:DNA binding"/>
    <property type="evidence" value="ECO:0007669"/>
    <property type="project" value="UniProtKB-KW"/>
</dbReference>
<dbReference type="InterPro" id="IPR003018">
    <property type="entry name" value="GAF"/>
</dbReference>
<dbReference type="InterPro" id="IPR000700">
    <property type="entry name" value="PAS-assoc_C"/>
</dbReference>
<dbReference type="GO" id="GO:0005886">
    <property type="term" value="C:plasma membrane"/>
    <property type="evidence" value="ECO:0007669"/>
    <property type="project" value="TreeGrafter"/>
</dbReference>
<dbReference type="NCBIfam" id="TIGR00229">
    <property type="entry name" value="sensory_box"/>
    <property type="match status" value="1"/>
</dbReference>
<proteinExistence type="predicted"/>
<dbReference type="NCBIfam" id="TIGR00254">
    <property type="entry name" value="GGDEF"/>
    <property type="match status" value="1"/>
</dbReference>
<name>A0A8J7E105_9CYAN</name>
<dbReference type="PANTHER" id="PTHR45138">
    <property type="entry name" value="REGULATORY COMPONENTS OF SENSORY TRANSDUCTION SYSTEM"/>
    <property type="match status" value="1"/>
</dbReference>
<evidence type="ECO:0000259" key="10">
    <source>
        <dbReference type="PROSITE" id="PS50112"/>
    </source>
</evidence>
<reference evidence="13" key="1">
    <citation type="submission" date="2020-10" db="EMBL/GenBank/DDBJ databases">
        <authorList>
            <person name="Castelo-Branco R."/>
            <person name="Eusebio N."/>
            <person name="Adriana R."/>
            <person name="Vieira A."/>
            <person name="Brugerolle De Fraissinette N."/>
            <person name="Rezende De Castro R."/>
            <person name="Schneider M.P."/>
            <person name="Vasconcelos V."/>
            <person name="Leao P.N."/>
        </authorList>
    </citation>
    <scope>NUCLEOTIDE SEQUENCE</scope>
    <source>
        <strain evidence="13">LEGE 07157</strain>
    </source>
</reference>
<dbReference type="Gene3D" id="3.30.450.40">
    <property type="match status" value="1"/>
</dbReference>
<dbReference type="InterPro" id="IPR050469">
    <property type="entry name" value="Diguanylate_Cyclase"/>
</dbReference>
<dbReference type="FunFam" id="3.40.50.2300:FF:000001">
    <property type="entry name" value="DNA-binding response regulator PhoB"/>
    <property type="match status" value="1"/>
</dbReference>
<dbReference type="Pfam" id="PF00990">
    <property type="entry name" value="GGDEF"/>
    <property type="match status" value="1"/>
</dbReference>
<evidence type="ECO:0000259" key="9">
    <source>
        <dbReference type="PROSITE" id="PS50110"/>
    </source>
</evidence>
<evidence type="ECO:0000259" key="12">
    <source>
        <dbReference type="PROSITE" id="PS50887"/>
    </source>
</evidence>
<dbReference type="SUPFAM" id="SSF55073">
    <property type="entry name" value="Nucleotide cyclase"/>
    <property type="match status" value="1"/>
</dbReference>
<keyword evidence="1 8" id="KW-0597">Phosphoprotein</keyword>
<evidence type="ECO:0000256" key="3">
    <source>
        <dbReference type="ARBA" id="ARBA00022777"/>
    </source>
</evidence>
<dbReference type="Gene3D" id="3.30.450.20">
    <property type="entry name" value="PAS domain"/>
    <property type="match status" value="1"/>
</dbReference>
<evidence type="ECO:0000313" key="14">
    <source>
        <dbReference type="Proteomes" id="UP000654482"/>
    </source>
</evidence>
<dbReference type="SUPFAM" id="SSF55781">
    <property type="entry name" value="GAF domain-like"/>
    <property type="match status" value="1"/>
</dbReference>
<evidence type="ECO:0000313" key="13">
    <source>
        <dbReference type="EMBL" id="MBE9117341.1"/>
    </source>
</evidence>
<keyword evidence="6" id="KW-0238">DNA-binding</keyword>
<evidence type="ECO:0000256" key="4">
    <source>
        <dbReference type="ARBA" id="ARBA00023012"/>
    </source>
</evidence>
<keyword evidence="14" id="KW-1185">Reference proteome</keyword>
<dbReference type="CDD" id="cd00130">
    <property type="entry name" value="PAS"/>
    <property type="match status" value="1"/>
</dbReference>
<dbReference type="InterPro" id="IPR000160">
    <property type="entry name" value="GGDEF_dom"/>
</dbReference>
<dbReference type="Pfam" id="PF00072">
    <property type="entry name" value="Response_reg"/>
    <property type="match status" value="1"/>
</dbReference>
<feature type="domain" description="GGDEF" evidence="12">
    <location>
        <begin position="490"/>
        <end position="625"/>
    </location>
</feature>
<dbReference type="CDD" id="cd19920">
    <property type="entry name" value="REC_PA4781-like"/>
    <property type="match status" value="1"/>
</dbReference>
<evidence type="ECO:0000256" key="7">
    <source>
        <dbReference type="ARBA" id="ARBA00023163"/>
    </source>
</evidence>
<feature type="domain" description="Response regulatory" evidence="9">
    <location>
        <begin position="6"/>
        <end position="122"/>
    </location>
</feature>
<dbReference type="GO" id="GO:0052621">
    <property type="term" value="F:diguanylate cyclase activity"/>
    <property type="evidence" value="ECO:0007669"/>
    <property type="project" value="TreeGrafter"/>
</dbReference>
<dbReference type="SMART" id="SM00267">
    <property type="entry name" value="GGDEF"/>
    <property type="match status" value="1"/>
</dbReference>
<dbReference type="Gene3D" id="3.30.70.270">
    <property type="match status" value="1"/>
</dbReference>
<dbReference type="InterPro" id="IPR011006">
    <property type="entry name" value="CheY-like_superfamily"/>
</dbReference>
<keyword evidence="2" id="KW-0808">Transferase</keyword>
<evidence type="ECO:0000256" key="2">
    <source>
        <dbReference type="ARBA" id="ARBA00022679"/>
    </source>
</evidence>
<keyword evidence="5" id="KW-0805">Transcription regulation</keyword>
<protein>
    <submittedName>
        <fullName evidence="13">Diguanylate cyclase</fullName>
    </submittedName>
</protein>
<dbReference type="GO" id="GO:1902201">
    <property type="term" value="P:negative regulation of bacterial-type flagellum-dependent cell motility"/>
    <property type="evidence" value="ECO:0007669"/>
    <property type="project" value="TreeGrafter"/>
</dbReference>
<evidence type="ECO:0000259" key="11">
    <source>
        <dbReference type="PROSITE" id="PS50113"/>
    </source>
</evidence>
<dbReference type="InterPro" id="IPR001789">
    <property type="entry name" value="Sig_transdc_resp-reg_receiver"/>
</dbReference>
<dbReference type="SMART" id="SM00065">
    <property type="entry name" value="GAF"/>
    <property type="match status" value="1"/>
</dbReference>
<dbReference type="GO" id="GO:0043709">
    <property type="term" value="P:cell adhesion involved in single-species biofilm formation"/>
    <property type="evidence" value="ECO:0007669"/>
    <property type="project" value="TreeGrafter"/>
</dbReference>
<dbReference type="PROSITE" id="PS50887">
    <property type="entry name" value="GGDEF"/>
    <property type="match status" value="1"/>
</dbReference>
<dbReference type="Gene3D" id="3.40.50.2300">
    <property type="match status" value="1"/>
</dbReference>
<dbReference type="PROSITE" id="PS50112">
    <property type="entry name" value="PAS"/>
    <property type="match status" value="1"/>
</dbReference>
<dbReference type="SMART" id="SM00091">
    <property type="entry name" value="PAS"/>
    <property type="match status" value="1"/>
</dbReference>
<evidence type="ECO:0000256" key="1">
    <source>
        <dbReference type="ARBA" id="ARBA00022553"/>
    </source>
</evidence>
<dbReference type="Proteomes" id="UP000654482">
    <property type="component" value="Unassembled WGS sequence"/>
</dbReference>
<dbReference type="FunFam" id="3.30.70.270:FF:000001">
    <property type="entry name" value="Diguanylate cyclase domain protein"/>
    <property type="match status" value="1"/>
</dbReference>
<keyword evidence="7" id="KW-0804">Transcription</keyword>
<dbReference type="GO" id="GO:0006355">
    <property type="term" value="P:regulation of DNA-templated transcription"/>
    <property type="evidence" value="ECO:0007669"/>
    <property type="project" value="InterPro"/>
</dbReference>
<dbReference type="InterPro" id="IPR013767">
    <property type="entry name" value="PAS_fold"/>
</dbReference>
<dbReference type="EMBL" id="JADEWZ010000023">
    <property type="protein sequence ID" value="MBE9117341.1"/>
    <property type="molecule type" value="Genomic_DNA"/>
</dbReference>
<dbReference type="GO" id="GO:0000160">
    <property type="term" value="P:phosphorelay signal transduction system"/>
    <property type="evidence" value="ECO:0007669"/>
    <property type="project" value="UniProtKB-KW"/>
</dbReference>
<dbReference type="SUPFAM" id="SSF55785">
    <property type="entry name" value="PYP-like sensor domain (PAS domain)"/>
    <property type="match status" value="1"/>
</dbReference>
<evidence type="ECO:0000256" key="8">
    <source>
        <dbReference type="PROSITE-ProRule" id="PRU00169"/>
    </source>
</evidence>
<dbReference type="PANTHER" id="PTHR45138:SF9">
    <property type="entry name" value="DIGUANYLATE CYCLASE DGCM-RELATED"/>
    <property type="match status" value="1"/>
</dbReference>
<dbReference type="PROSITE" id="PS50110">
    <property type="entry name" value="RESPONSE_REGULATORY"/>
    <property type="match status" value="1"/>
</dbReference>
<dbReference type="SMART" id="SM00448">
    <property type="entry name" value="REC"/>
    <property type="match status" value="1"/>
</dbReference>
<evidence type="ECO:0000256" key="5">
    <source>
        <dbReference type="ARBA" id="ARBA00023015"/>
    </source>
</evidence>
<dbReference type="InterPro" id="IPR029016">
    <property type="entry name" value="GAF-like_dom_sf"/>
</dbReference>
<dbReference type="CDD" id="cd01949">
    <property type="entry name" value="GGDEF"/>
    <property type="match status" value="1"/>
</dbReference>
<dbReference type="PROSITE" id="PS50113">
    <property type="entry name" value="PAC"/>
    <property type="match status" value="1"/>
</dbReference>
<dbReference type="InterPro" id="IPR029787">
    <property type="entry name" value="Nucleotide_cyclase"/>
</dbReference>
<feature type="domain" description="PAC" evidence="11">
    <location>
        <begin position="229"/>
        <end position="281"/>
    </location>
</feature>
<keyword evidence="3" id="KW-0418">Kinase</keyword>
<dbReference type="AlphaFoldDB" id="A0A8J7E105"/>
<feature type="domain" description="PAS" evidence="10">
    <location>
        <begin position="155"/>
        <end position="198"/>
    </location>
</feature>
<dbReference type="SMART" id="SM00086">
    <property type="entry name" value="PAC"/>
    <property type="match status" value="1"/>
</dbReference>
<dbReference type="InterPro" id="IPR001610">
    <property type="entry name" value="PAC"/>
</dbReference>
<dbReference type="RefSeq" id="WP_194030421.1">
    <property type="nucleotide sequence ID" value="NZ_JADEWZ010000023.1"/>
</dbReference>
<dbReference type="InterPro" id="IPR043128">
    <property type="entry name" value="Rev_trsase/Diguanyl_cyclase"/>
</dbReference>
<dbReference type="InterPro" id="IPR000014">
    <property type="entry name" value="PAS"/>
</dbReference>